<name>A0ABY7ENI2_MYAAR</name>
<evidence type="ECO:0000313" key="3">
    <source>
        <dbReference type="Proteomes" id="UP001164746"/>
    </source>
</evidence>
<organism evidence="2 3">
    <name type="scientific">Mya arenaria</name>
    <name type="common">Soft-shell clam</name>
    <dbReference type="NCBI Taxonomy" id="6604"/>
    <lineage>
        <taxon>Eukaryota</taxon>
        <taxon>Metazoa</taxon>
        <taxon>Spiralia</taxon>
        <taxon>Lophotrochozoa</taxon>
        <taxon>Mollusca</taxon>
        <taxon>Bivalvia</taxon>
        <taxon>Autobranchia</taxon>
        <taxon>Heteroconchia</taxon>
        <taxon>Euheterodonta</taxon>
        <taxon>Imparidentia</taxon>
        <taxon>Neoheterodontei</taxon>
        <taxon>Myida</taxon>
        <taxon>Myoidea</taxon>
        <taxon>Myidae</taxon>
        <taxon>Mya</taxon>
    </lineage>
</organism>
<accession>A0ABY7ENI2</accession>
<feature type="compositionally biased region" description="Basic and acidic residues" evidence="1">
    <location>
        <begin position="1"/>
        <end position="11"/>
    </location>
</feature>
<keyword evidence="3" id="KW-1185">Reference proteome</keyword>
<sequence>MSDIKNLKEDSETSPISPKEDENYEEENNPKLVDMIPVFSQVKSFIQWTRGDSSRARRTQQNFSRQCPGISQVRSLVEVAKEVLFVINQASCYDSAFAQTASRLDHSFDMTYVIESLNI</sequence>
<proteinExistence type="predicted"/>
<gene>
    <name evidence="2" type="ORF">MAR_035653</name>
</gene>
<dbReference type="EMBL" id="CP111018">
    <property type="protein sequence ID" value="WAR10577.1"/>
    <property type="molecule type" value="Genomic_DNA"/>
</dbReference>
<feature type="region of interest" description="Disordered" evidence="1">
    <location>
        <begin position="1"/>
        <end position="30"/>
    </location>
</feature>
<protein>
    <submittedName>
        <fullName evidence="2">Uncharacterized protein</fullName>
    </submittedName>
</protein>
<dbReference type="Proteomes" id="UP001164746">
    <property type="component" value="Chromosome 7"/>
</dbReference>
<reference evidence="2" key="1">
    <citation type="submission" date="2022-11" db="EMBL/GenBank/DDBJ databases">
        <title>Centuries of genome instability and evolution in soft-shell clam transmissible cancer (bioRxiv).</title>
        <authorList>
            <person name="Hart S.F.M."/>
            <person name="Yonemitsu M.A."/>
            <person name="Giersch R.M."/>
            <person name="Beal B.F."/>
            <person name="Arriagada G."/>
            <person name="Davis B.W."/>
            <person name="Ostrander E.A."/>
            <person name="Goff S.P."/>
            <person name="Metzger M.J."/>
        </authorList>
    </citation>
    <scope>NUCLEOTIDE SEQUENCE</scope>
    <source>
        <strain evidence="2">MELC-2E11</strain>
        <tissue evidence="2">Siphon/mantle</tissue>
    </source>
</reference>
<evidence type="ECO:0000256" key="1">
    <source>
        <dbReference type="SAM" id="MobiDB-lite"/>
    </source>
</evidence>
<evidence type="ECO:0000313" key="2">
    <source>
        <dbReference type="EMBL" id="WAR10577.1"/>
    </source>
</evidence>